<evidence type="ECO:0000256" key="6">
    <source>
        <dbReference type="ARBA" id="ARBA00023136"/>
    </source>
</evidence>
<dbReference type="RefSeq" id="WP_275819536.1">
    <property type="nucleotide sequence ID" value="NZ_JARHUD010000001.1"/>
</dbReference>
<sequence>MNHWILVPIVLPSLVAPLIVLAARHDIVLQRCFSIAGITAMLAVSIGLLIQATGGPPQVYDLGNWPAPFGIVMVLDRLSALMLVLASLLALLVLMYAVQTWDTRGRHFHALFQFQMMGVAGAFLTGDLFNLFVFFEVLLIASYGLMLHGAGAERLRAGFQYVAVNLAGSTLFLIALGLIYGVTGTLNMADLAVRVPLVPEADQALLRTGGLLLLVVFAIKAALVPLHFWLPQTYAAASAPVAALFAIMTKVGAYSILRVFTLIFGEGAGEAAWLAAPWLMPAALVTLVLGMVGVVAARSLRWMVCFGTIGSMGTLLIALGAFTVTATSAGLYYLMHSTFVAAALFLLADQVAQRRGSHDDSLAPAPRYPHIGLLSALFFVAAIAMVGMPPLSGFVGKLLILDGVRGVPLGSWAWVLLLSTSVLMLLGFARAGSRVFWKPTAIEGGAGEAEVAAPPAAMPLVAIALLLFSTVLLTAFAGPVMDFLDGTAAQLFEPRGYIAAVLGPEAPFTVSDF</sequence>
<evidence type="ECO:0000256" key="5">
    <source>
        <dbReference type="ARBA" id="ARBA00022989"/>
    </source>
</evidence>
<feature type="transmembrane region" description="Helical" evidence="8">
    <location>
        <begin position="460"/>
        <end position="481"/>
    </location>
</feature>
<dbReference type="EMBL" id="JARHUD010000001">
    <property type="protein sequence ID" value="MDF2094765.1"/>
    <property type="molecule type" value="Genomic_DNA"/>
</dbReference>
<dbReference type="PANTHER" id="PTHR42703">
    <property type="entry name" value="NADH DEHYDROGENASE"/>
    <property type="match status" value="1"/>
</dbReference>
<comment type="subcellular location">
    <subcellularLocation>
        <location evidence="1">Cell membrane</location>
        <topology evidence="1">Multi-pass membrane protein</topology>
    </subcellularLocation>
    <subcellularLocation>
        <location evidence="7">Membrane</location>
        <topology evidence="7">Multi-pass membrane protein</topology>
    </subcellularLocation>
</comment>
<feature type="transmembrane region" description="Helical" evidence="8">
    <location>
        <begin position="35"/>
        <end position="54"/>
    </location>
</feature>
<dbReference type="InterPro" id="IPR003918">
    <property type="entry name" value="NADH_UbQ_OxRdtase"/>
</dbReference>
<keyword evidence="4 7" id="KW-0812">Transmembrane</keyword>
<evidence type="ECO:0000256" key="1">
    <source>
        <dbReference type="ARBA" id="ARBA00004651"/>
    </source>
</evidence>
<dbReference type="NCBIfam" id="NF009309">
    <property type="entry name" value="PRK12666.1"/>
    <property type="match status" value="1"/>
</dbReference>
<evidence type="ECO:0000259" key="9">
    <source>
        <dbReference type="Pfam" id="PF00361"/>
    </source>
</evidence>
<feature type="transmembrane region" description="Helical" evidence="8">
    <location>
        <begin position="271"/>
        <end position="295"/>
    </location>
</feature>
<proteinExistence type="inferred from homology"/>
<evidence type="ECO:0000256" key="7">
    <source>
        <dbReference type="RuleBase" id="RU000320"/>
    </source>
</evidence>
<feature type="transmembrane region" description="Helical" evidence="8">
    <location>
        <begin position="131"/>
        <end position="150"/>
    </location>
</feature>
<feature type="domain" description="NADH:quinone oxidoreductase/Mrp antiporter transmembrane" evidence="9">
    <location>
        <begin position="126"/>
        <end position="421"/>
    </location>
</feature>
<comment type="caution">
    <text evidence="10">The sequence shown here is derived from an EMBL/GenBank/DDBJ whole genome shotgun (WGS) entry which is preliminary data.</text>
</comment>
<dbReference type="Proteomes" id="UP001215503">
    <property type="component" value="Unassembled WGS sequence"/>
</dbReference>
<name>A0ABT5YJ05_9PROT</name>
<evidence type="ECO:0000256" key="8">
    <source>
        <dbReference type="SAM" id="Phobius"/>
    </source>
</evidence>
<feature type="transmembrane region" description="Helical" evidence="8">
    <location>
        <begin position="302"/>
        <end position="324"/>
    </location>
</feature>
<feature type="transmembrane region" description="Helical" evidence="8">
    <location>
        <begin position="204"/>
        <end position="230"/>
    </location>
</feature>
<dbReference type="Pfam" id="PF00361">
    <property type="entry name" value="Proton_antipo_M"/>
    <property type="match status" value="1"/>
</dbReference>
<feature type="transmembrane region" description="Helical" evidence="8">
    <location>
        <begin position="242"/>
        <end position="265"/>
    </location>
</feature>
<dbReference type="InterPro" id="IPR050586">
    <property type="entry name" value="CPA3_Na-H_Antiporter_D"/>
</dbReference>
<keyword evidence="5 8" id="KW-1133">Transmembrane helix</keyword>
<dbReference type="InterPro" id="IPR001750">
    <property type="entry name" value="ND/Mrp_TM"/>
</dbReference>
<evidence type="ECO:0000313" key="10">
    <source>
        <dbReference type="EMBL" id="MDF2094765.1"/>
    </source>
</evidence>
<comment type="similarity">
    <text evidence="2">Belongs to the CPA3 antiporters (TC 2.A.63) subunit D family.</text>
</comment>
<gene>
    <name evidence="10" type="ORF">P2G67_02100</name>
</gene>
<feature type="transmembrane region" description="Helical" evidence="8">
    <location>
        <begin position="74"/>
        <end position="96"/>
    </location>
</feature>
<evidence type="ECO:0000256" key="3">
    <source>
        <dbReference type="ARBA" id="ARBA00022475"/>
    </source>
</evidence>
<evidence type="ECO:0000256" key="4">
    <source>
        <dbReference type="ARBA" id="ARBA00022692"/>
    </source>
</evidence>
<feature type="transmembrane region" description="Helical" evidence="8">
    <location>
        <begin position="411"/>
        <end position="429"/>
    </location>
</feature>
<dbReference type="PANTHER" id="PTHR42703:SF1">
    <property type="entry name" value="NA(+)_H(+) ANTIPORTER SUBUNIT D1"/>
    <property type="match status" value="1"/>
</dbReference>
<keyword evidence="6 8" id="KW-0472">Membrane</keyword>
<reference evidence="10 11" key="1">
    <citation type="submission" date="2023-03" db="EMBL/GenBank/DDBJ databases">
        <title>Fodinicurvata sp. CAU 1616 isolated from sea sendiment.</title>
        <authorList>
            <person name="Kim W."/>
        </authorList>
    </citation>
    <scope>NUCLEOTIDE SEQUENCE [LARGE SCALE GENOMIC DNA]</scope>
    <source>
        <strain evidence="10 11">CAU 1616</strain>
    </source>
</reference>
<feature type="transmembrane region" description="Helical" evidence="8">
    <location>
        <begin position="330"/>
        <end position="348"/>
    </location>
</feature>
<feature type="transmembrane region" description="Helical" evidence="8">
    <location>
        <begin position="162"/>
        <end position="184"/>
    </location>
</feature>
<evidence type="ECO:0000256" key="2">
    <source>
        <dbReference type="ARBA" id="ARBA00005346"/>
    </source>
</evidence>
<evidence type="ECO:0000313" key="11">
    <source>
        <dbReference type="Proteomes" id="UP001215503"/>
    </source>
</evidence>
<organism evidence="10 11">
    <name type="scientific">Aquibaculum arenosum</name>
    <dbReference type="NCBI Taxonomy" id="3032591"/>
    <lineage>
        <taxon>Bacteria</taxon>
        <taxon>Pseudomonadati</taxon>
        <taxon>Pseudomonadota</taxon>
        <taxon>Alphaproteobacteria</taxon>
        <taxon>Rhodospirillales</taxon>
        <taxon>Rhodovibrionaceae</taxon>
        <taxon>Aquibaculum</taxon>
    </lineage>
</organism>
<feature type="transmembrane region" description="Helical" evidence="8">
    <location>
        <begin position="368"/>
        <end position="391"/>
    </location>
</feature>
<protein>
    <submittedName>
        <fullName evidence="10">Monovalent cation/H+ antiporter subunit D</fullName>
    </submittedName>
</protein>
<feature type="transmembrane region" description="Helical" evidence="8">
    <location>
        <begin position="6"/>
        <end position="23"/>
    </location>
</feature>
<dbReference type="PRINTS" id="PR01437">
    <property type="entry name" value="NUOXDRDTASE4"/>
</dbReference>
<accession>A0ABT5YJ05</accession>
<keyword evidence="3" id="KW-1003">Cell membrane</keyword>
<feature type="transmembrane region" description="Helical" evidence="8">
    <location>
        <begin position="108"/>
        <end position="125"/>
    </location>
</feature>
<keyword evidence="11" id="KW-1185">Reference proteome</keyword>